<dbReference type="PRINTS" id="PR01301">
    <property type="entry name" value="RGSPROTEIN"/>
</dbReference>
<feature type="domain" description="RGS" evidence="2">
    <location>
        <begin position="300"/>
        <end position="415"/>
    </location>
</feature>
<dbReference type="SUPFAM" id="SSF48097">
    <property type="entry name" value="Regulator of G-protein signaling, RGS"/>
    <property type="match status" value="1"/>
</dbReference>
<dbReference type="Gene3D" id="1.10.1240.60">
    <property type="match status" value="1"/>
</dbReference>
<evidence type="ECO:0000313" key="5">
    <source>
        <dbReference type="Proteomes" id="UP000287033"/>
    </source>
</evidence>
<dbReference type="Pfam" id="PF00615">
    <property type="entry name" value="RGS"/>
    <property type="match status" value="1"/>
</dbReference>
<comment type="caution">
    <text evidence="4">The sequence shown here is derived from an EMBL/GenBank/DDBJ whole genome shotgun (WGS) entry which is preliminary data.</text>
</comment>
<dbReference type="InterPro" id="IPR036390">
    <property type="entry name" value="WH_DNA-bd_sf"/>
</dbReference>
<reference evidence="4 5" key="1">
    <citation type="journal article" date="2018" name="Nat. Ecol. Evol.">
        <title>Shark genomes provide insights into elasmobranch evolution and the origin of vertebrates.</title>
        <authorList>
            <person name="Hara Y"/>
            <person name="Yamaguchi K"/>
            <person name="Onimaru K"/>
            <person name="Kadota M"/>
            <person name="Koyanagi M"/>
            <person name="Keeley SD"/>
            <person name="Tatsumi K"/>
            <person name="Tanaka K"/>
            <person name="Motone F"/>
            <person name="Kageyama Y"/>
            <person name="Nozu R"/>
            <person name="Adachi N"/>
            <person name="Nishimura O"/>
            <person name="Nakagawa R"/>
            <person name="Tanegashima C"/>
            <person name="Kiyatake I"/>
            <person name="Matsumoto R"/>
            <person name="Murakumo K"/>
            <person name="Nishida K"/>
            <person name="Terakita A"/>
            <person name="Kuratani S"/>
            <person name="Sato K"/>
            <person name="Hyodo S Kuraku.S."/>
        </authorList>
    </citation>
    <scope>NUCLEOTIDE SEQUENCE [LARGE SCALE GENOMIC DNA]</scope>
</reference>
<accession>A0A401SMR9</accession>
<dbReference type="EMBL" id="BEZZ01000381">
    <property type="protein sequence ID" value="GCC31680.1"/>
    <property type="molecule type" value="Genomic_DNA"/>
</dbReference>
<dbReference type="OrthoDB" id="196547at2759"/>
<gene>
    <name evidence="4" type="ORF">chiPu_0010141</name>
</gene>
<organism evidence="4 5">
    <name type="scientific">Chiloscyllium punctatum</name>
    <name type="common">Brownbanded bambooshark</name>
    <name type="synonym">Hemiscyllium punctatum</name>
    <dbReference type="NCBI Taxonomy" id="137246"/>
    <lineage>
        <taxon>Eukaryota</taxon>
        <taxon>Metazoa</taxon>
        <taxon>Chordata</taxon>
        <taxon>Craniata</taxon>
        <taxon>Vertebrata</taxon>
        <taxon>Chondrichthyes</taxon>
        <taxon>Elasmobranchii</taxon>
        <taxon>Galeomorphii</taxon>
        <taxon>Galeoidea</taxon>
        <taxon>Orectolobiformes</taxon>
        <taxon>Hemiscylliidae</taxon>
        <taxon>Chiloscyllium</taxon>
    </lineage>
</organism>
<dbReference type="SMART" id="SM00049">
    <property type="entry name" value="DEP"/>
    <property type="match status" value="1"/>
</dbReference>
<dbReference type="SMART" id="SM00315">
    <property type="entry name" value="RGS"/>
    <property type="match status" value="1"/>
</dbReference>
<dbReference type="GO" id="GO:0005737">
    <property type="term" value="C:cytoplasm"/>
    <property type="evidence" value="ECO:0007669"/>
    <property type="project" value="TreeGrafter"/>
</dbReference>
<dbReference type="Pfam" id="PF00610">
    <property type="entry name" value="DEP"/>
    <property type="match status" value="1"/>
</dbReference>
<dbReference type="PROSITE" id="PS50186">
    <property type="entry name" value="DEP"/>
    <property type="match status" value="1"/>
</dbReference>
<dbReference type="PROSITE" id="PS50132">
    <property type="entry name" value="RGS"/>
    <property type="match status" value="1"/>
</dbReference>
<feature type="domain" description="DEP" evidence="3">
    <location>
        <begin position="31"/>
        <end position="106"/>
    </location>
</feature>
<dbReference type="FunFam" id="1.10.167.10:FF:000001">
    <property type="entry name" value="Putative regulator of g-protein signaling 12"/>
    <property type="match status" value="1"/>
</dbReference>
<dbReference type="STRING" id="137246.A0A401SMR9"/>
<dbReference type="InterPro" id="IPR036388">
    <property type="entry name" value="WH-like_DNA-bd_sf"/>
</dbReference>
<dbReference type="Gene3D" id="1.10.10.10">
    <property type="entry name" value="Winged helix-like DNA-binding domain superfamily/Winged helix DNA-binding domain"/>
    <property type="match status" value="1"/>
</dbReference>
<dbReference type="SUPFAM" id="SSF46785">
    <property type="entry name" value="Winged helix' DNA-binding domain"/>
    <property type="match status" value="1"/>
</dbReference>
<dbReference type="InterPro" id="IPR036284">
    <property type="entry name" value="GGL_sf"/>
</dbReference>
<dbReference type="Pfam" id="PF18148">
    <property type="entry name" value="RGS_DHEX"/>
    <property type="match status" value="1"/>
</dbReference>
<proteinExistence type="predicted"/>
<evidence type="ECO:0008006" key="6">
    <source>
        <dbReference type="Google" id="ProtNLM"/>
    </source>
</evidence>
<dbReference type="CDD" id="cd04450">
    <property type="entry name" value="DEP_RGS7-like"/>
    <property type="match status" value="1"/>
</dbReference>
<evidence type="ECO:0000259" key="3">
    <source>
        <dbReference type="PROSITE" id="PS50186"/>
    </source>
</evidence>
<dbReference type="InterPro" id="IPR000591">
    <property type="entry name" value="DEP_dom"/>
</dbReference>
<evidence type="ECO:0000256" key="1">
    <source>
        <dbReference type="ARBA" id="ARBA00022700"/>
    </source>
</evidence>
<dbReference type="InterPro" id="IPR047016">
    <property type="entry name" value="RGS6/7/9/11"/>
</dbReference>
<keyword evidence="1" id="KW-0734">Signal transduction inhibitor</keyword>
<evidence type="ECO:0000313" key="4">
    <source>
        <dbReference type="EMBL" id="GCC31680.1"/>
    </source>
</evidence>
<dbReference type="InterPro" id="IPR044926">
    <property type="entry name" value="RGS_subdomain_2"/>
</dbReference>
<dbReference type="Gene3D" id="1.10.167.10">
    <property type="entry name" value="Regulator of G-protein Signalling 4, domain 2"/>
    <property type="match status" value="1"/>
</dbReference>
<dbReference type="CDD" id="cd00068">
    <property type="entry name" value="GGL"/>
    <property type="match status" value="1"/>
</dbReference>
<dbReference type="GO" id="GO:0005096">
    <property type="term" value="F:GTPase activator activity"/>
    <property type="evidence" value="ECO:0007669"/>
    <property type="project" value="TreeGrafter"/>
</dbReference>
<protein>
    <recommendedName>
        <fullName evidence="6">Regulator of G-protein signaling 11</fullName>
    </recommendedName>
</protein>
<dbReference type="InterPro" id="IPR016137">
    <property type="entry name" value="RGS"/>
</dbReference>
<dbReference type="InterPro" id="IPR015898">
    <property type="entry name" value="G-protein_gamma-like_dom"/>
</dbReference>
<dbReference type="AlphaFoldDB" id="A0A401SMR9"/>
<dbReference type="GO" id="GO:0008277">
    <property type="term" value="P:regulation of G protein-coupled receptor signaling pathway"/>
    <property type="evidence" value="ECO:0007669"/>
    <property type="project" value="InterPro"/>
</dbReference>
<dbReference type="SMART" id="SM01224">
    <property type="entry name" value="G_gamma"/>
    <property type="match status" value="1"/>
</dbReference>
<dbReference type="GO" id="GO:0043005">
    <property type="term" value="C:neuron projection"/>
    <property type="evidence" value="ECO:0007669"/>
    <property type="project" value="TreeGrafter"/>
</dbReference>
<dbReference type="OMA" id="WISDEAS"/>
<dbReference type="Gene3D" id="4.10.260.10">
    <property type="entry name" value="Transducin (heterotrimeric G protein), gamma chain"/>
    <property type="match status" value="1"/>
</dbReference>
<dbReference type="InterPro" id="IPR036305">
    <property type="entry name" value="RGS_sf"/>
</dbReference>
<dbReference type="SUPFAM" id="SSF48670">
    <property type="entry name" value="Transducin (heterotrimeric G protein), gamma chain"/>
    <property type="match status" value="1"/>
</dbReference>
<dbReference type="GO" id="GO:0007186">
    <property type="term" value="P:G protein-coupled receptor signaling pathway"/>
    <property type="evidence" value="ECO:0007669"/>
    <property type="project" value="InterPro"/>
</dbReference>
<dbReference type="Pfam" id="PF00631">
    <property type="entry name" value="G-gamma"/>
    <property type="match status" value="1"/>
</dbReference>
<dbReference type="GO" id="GO:0009968">
    <property type="term" value="P:negative regulation of signal transduction"/>
    <property type="evidence" value="ECO:0007669"/>
    <property type="project" value="UniProtKB-KW"/>
</dbReference>
<name>A0A401SMR9_CHIPU</name>
<dbReference type="GO" id="GO:0005886">
    <property type="term" value="C:plasma membrane"/>
    <property type="evidence" value="ECO:0007669"/>
    <property type="project" value="TreeGrafter"/>
</dbReference>
<dbReference type="GO" id="GO:0035556">
    <property type="term" value="P:intracellular signal transduction"/>
    <property type="evidence" value="ECO:0007669"/>
    <property type="project" value="InterPro"/>
</dbReference>
<dbReference type="InterPro" id="IPR047017">
    <property type="entry name" value="RGS6/7/9/11_DHEX_sf"/>
</dbReference>
<dbReference type="InterPro" id="IPR040759">
    <property type="entry name" value="RGS_DHEX"/>
</dbReference>
<dbReference type="PANTHER" id="PTHR45746">
    <property type="entry name" value="LP21163P"/>
    <property type="match status" value="1"/>
</dbReference>
<keyword evidence="5" id="KW-1185">Reference proteome</keyword>
<dbReference type="PANTHER" id="PTHR45746:SF3">
    <property type="entry name" value="REGULATOR OF G-PROTEIN SIGNALING 11"/>
    <property type="match status" value="1"/>
</dbReference>
<evidence type="ECO:0000259" key="2">
    <source>
        <dbReference type="PROSITE" id="PS50132"/>
    </source>
</evidence>
<sequence>MTIHTSSTHTTKIQMACLAKMEKVIVAMQDPDVGIKMKYQKLIITGIPHAVTGNDIVEWLIQNFSISEEESLHLGDLIVKYGYIYPLKDPKNFVLRADDSPYRFQTPYFWTSYKWPATELDYAIYLTKKNIKRQGDLVDYEKDSYNLLHKRINHTWDFVVMQAREQLRAAKQRRKSDRVVLDCQEQAYWLVNRPPPGAINIMESTPKGSNIHTTKVTLNSAFYKREIEYYKKALTRSRVKSSVSLEGFVKHCEQYLLHDPIMSSCLPSNPWITSGTLYWTMNADLVTIPTRLRVERWAFNFSELLHDPLGRQQFRYFLEREFSAENLSFWEACEDVQYGEQSKVDEKVETIFEQFLAAGASKWVNIDSKTMEKTLDGLQIPHRYVFEDAQMHIYMLMKKDSYPRYLKSDMYKNILARSIVPQETKRSMVPFMRWHRYSNASSVQMFYPKDNDGKGKDATVSQLCRFSHPLANLGVFTGPNIPINSEDAPSWSHSSLPSFCPGILPAATSPSCSCTDPQSLPLTADEVPLETQDYLNMESAEMSKVKDAEFEEDEFGWTTRC</sequence>
<dbReference type="SMART" id="SM00224">
    <property type="entry name" value="GGL"/>
    <property type="match status" value="1"/>
</dbReference>
<dbReference type="Proteomes" id="UP000287033">
    <property type="component" value="Unassembled WGS sequence"/>
</dbReference>